<evidence type="ECO:0000313" key="1">
    <source>
        <dbReference type="EMBL" id="SEW37513.1"/>
    </source>
</evidence>
<dbReference type="EMBL" id="FOJG01000001">
    <property type="protein sequence ID" value="SEW37513.1"/>
    <property type="molecule type" value="Genomic_DNA"/>
</dbReference>
<dbReference type="Proteomes" id="UP000199310">
    <property type="component" value="Unassembled WGS sequence"/>
</dbReference>
<proteinExistence type="predicted"/>
<sequence>MPNTGKKHYALLVQYSTATGLPTGVVKPNNPSDPDYVAPVEDLESCPAPPQITTHFEINNLCADPILTDILFAVYTASGRTGTVVPGAHTDFTVQGDDHAIQIIAPSAGQSLSSSSEKRVVVDVFIFQNDKLMYAKTINSNYADPQNDDPVTGYNPDGWHIESLSGNILINVTGNEKGFYSSTNVLAVESAAGFGNAGFDFSIQGYHGPATASLTAASQFAYIDFVFWSDPIHVDGQNSNDYNLKLEFIASEPEWIPDDPDNWEGPGHFEQRTISSIIAPGPYSTTLDPNALGGRDFIVRISKQ</sequence>
<dbReference type="STRING" id="29529.SAMN04488122_2515"/>
<keyword evidence="2" id="KW-1185">Reference proteome</keyword>
<gene>
    <name evidence="1" type="ORF">SAMN04488122_2515</name>
</gene>
<accession>A0A1I0RA64</accession>
<reference evidence="2" key="1">
    <citation type="submission" date="2016-10" db="EMBL/GenBank/DDBJ databases">
        <authorList>
            <person name="Varghese N."/>
            <person name="Submissions S."/>
        </authorList>
    </citation>
    <scope>NUCLEOTIDE SEQUENCE [LARGE SCALE GENOMIC DNA]</scope>
    <source>
        <strain evidence="2">DSM 3695</strain>
    </source>
</reference>
<dbReference type="RefSeq" id="WP_089895131.1">
    <property type="nucleotide sequence ID" value="NZ_FOJG01000001.1"/>
</dbReference>
<name>A0A1I0RA64_9BACT</name>
<protein>
    <submittedName>
        <fullName evidence="1">Uncharacterized protein</fullName>
    </submittedName>
</protein>
<organism evidence="1 2">
    <name type="scientific">Chitinophaga arvensicola</name>
    <dbReference type="NCBI Taxonomy" id="29529"/>
    <lineage>
        <taxon>Bacteria</taxon>
        <taxon>Pseudomonadati</taxon>
        <taxon>Bacteroidota</taxon>
        <taxon>Chitinophagia</taxon>
        <taxon>Chitinophagales</taxon>
        <taxon>Chitinophagaceae</taxon>
        <taxon>Chitinophaga</taxon>
    </lineage>
</organism>
<evidence type="ECO:0000313" key="2">
    <source>
        <dbReference type="Proteomes" id="UP000199310"/>
    </source>
</evidence>
<dbReference type="AlphaFoldDB" id="A0A1I0RA64"/>
<dbReference type="OrthoDB" id="1314366at2"/>